<feature type="region of interest" description="Disordered" evidence="5">
    <location>
        <begin position="438"/>
        <end position="461"/>
    </location>
</feature>
<dbReference type="Pfam" id="PF04825">
    <property type="entry name" value="Rad21_Rec8_N"/>
    <property type="match status" value="1"/>
</dbReference>
<gene>
    <name evidence="9" type="primary">REC8</name>
</gene>
<dbReference type="RefSeq" id="XP_035885875.1">
    <property type="nucleotide sequence ID" value="XM_036029982.1"/>
</dbReference>
<evidence type="ECO:0000259" key="7">
    <source>
        <dbReference type="Pfam" id="PF04825"/>
    </source>
</evidence>
<dbReference type="Pfam" id="PF04824">
    <property type="entry name" value="Rad21_Rec8"/>
    <property type="match status" value="1"/>
</dbReference>
<dbReference type="PANTHER" id="PTHR12585:SF27">
    <property type="entry name" value="MEIOTIC RECOMBINATION PROTEIN REC8 HOMOLOG"/>
    <property type="match status" value="1"/>
</dbReference>
<feature type="compositionally biased region" description="Basic and acidic residues" evidence="5">
    <location>
        <begin position="449"/>
        <end position="461"/>
    </location>
</feature>
<dbReference type="AlphaFoldDB" id="A0A7E6E4B4"/>
<comment type="similarity">
    <text evidence="2">Belongs to the rad21 family.</text>
</comment>
<dbReference type="SUPFAM" id="SSF46785">
    <property type="entry name" value="Winged helix' DNA-binding domain"/>
    <property type="match status" value="1"/>
</dbReference>
<dbReference type="InterPro" id="IPR039781">
    <property type="entry name" value="Rad21/Rec8-like"/>
</dbReference>
<dbReference type="Proteomes" id="UP000504628">
    <property type="component" value="Chromosome 1"/>
</dbReference>
<keyword evidence="4" id="KW-0539">Nucleus</keyword>
<feature type="domain" description="Rad21/Rec8-like protein N-terminal" evidence="7">
    <location>
        <begin position="1"/>
        <end position="110"/>
    </location>
</feature>
<sequence>MFYYPNVLQRHTGCFATIWLAATRGSRLVKREYLKVNVVKTCEEILSYVLVQVEPPQPGLPRPRFSLYLSAQLQIGVIRVYSQQCQYLVEDIQHILERLHRAQLQIRIDMVDTDLPSLLLPNRLDMIEILEGAPDPFFGMMSVDPRLPSPFDIPQIRHLLETVTPERVPEEIPPEVPTEPGRPDRIPVTVLPPEAITLQEAEPIHMLPIEGEPDLPEISRRDLDLLIAEPDEAILLEEQVSREEPRAPEVEVAVPSLSPPALPLVEVAEPLPVPVLAPEEVKPAVWEPEVPLAEVTPPLPEELRLPAPPSPERRPPAFPPVRRRGRRRQLLFWDKETQISREDFQKQLQTKAHCWECPMVQPPERTIRSPMELFQAPTYRKKSGGSWYVGSSNLIFLSWYSSCLKPSLLPPCPHSAGWLPPELMALWTHCAQPPPRALRRMPPLEPEEEAKREAAAEEERRKMEIPSDIEVLREAQEPSGPLMLSSELSIEAAEEEKTQISLIPPEERWAWPEVEQPEPLALPVVPELPEVPMEMPLELPLEPELLSLEAVRRAVALELQANREPDFSSLVPPLSPRRMAARIFYLLLVLAAQQILRMEQEKPYGRLLIQPGPRFHSG</sequence>
<dbReference type="GO" id="GO:0030893">
    <property type="term" value="C:meiotic cohesin complex"/>
    <property type="evidence" value="ECO:0007669"/>
    <property type="project" value="TreeGrafter"/>
</dbReference>
<reference evidence="9" key="1">
    <citation type="submission" date="2025-08" db="UniProtKB">
        <authorList>
            <consortium name="RefSeq"/>
        </authorList>
    </citation>
    <scope>IDENTIFICATION</scope>
    <source>
        <tissue evidence="9">Muscle</tissue>
    </source>
</reference>
<accession>A0A7E6E4B4</accession>
<dbReference type="CTD" id="9985"/>
<name>A0A7E6E4B4_9CHIR</name>
<evidence type="ECO:0000256" key="2">
    <source>
        <dbReference type="ARBA" id="ARBA00009870"/>
    </source>
</evidence>
<organism evidence="8 9">
    <name type="scientific">Phyllostomus discolor</name>
    <name type="common">pale spear-nosed bat</name>
    <dbReference type="NCBI Taxonomy" id="89673"/>
    <lineage>
        <taxon>Eukaryota</taxon>
        <taxon>Metazoa</taxon>
        <taxon>Chordata</taxon>
        <taxon>Craniata</taxon>
        <taxon>Vertebrata</taxon>
        <taxon>Euteleostomi</taxon>
        <taxon>Mammalia</taxon>
        <taxon>Eutheria</taxon>
        <taxon>Laurasiatheria</taxon>
        <taxon>Chiroptera</taxon>
        <taxon>Yangochiroptera</taxon>
        <taxon>Phyllostomidae</taxon>
        <taxon>Phyllostominae</taxon>
        <taxon>Phyllostomus</taxon>
    </lineage>
</organism>
<evidence type="ECO:0000313" key="9">
    <source>
        <dbReference type="RefSeq" id="XP_035885875.1"/>
    </source>
</evidence>
<dbReference type="InterPro" id="IPR006910">
    <property type="entry name" value="Rad21_Rec8_N"/>
</dbReference>
<dbReference type="GO" id="GO:0051177">
    <property type="term" value="P:meiotic sister chromatid cohesion"/>
    <property type="evidence" value="ECO:0007669"/>
    <property type="project" value="TreeGrafter"/>
</dbReference>
<dbReference type="GO" id="GO:0005634">
    <property type="term" value="C:nucleus"/>
    <property type="evidence" value="ECO:0007669"/>
    <property type="project" value="UniProtKB-SubCell"/>
</dbReference>
<dbReference type="FunFam" id="1.10.10.580:FF:000003">
    <property type="entry name" value="meiotic recombination protein REC8 homolog"/>
    <property type="match status" value="1"/>
</dbReference>
<evidence type="ECO:0000256" key="5">
    <source>
        <dbReference type="SAM" id="MobiDB-lite"/>
    </source>
</evidence>
<protein>
    <submittedName>
        <fullName evidence="9">Meiotic recombination protein REC8 homolog isoform X3</fullName>
    </submittedName>
</protein>
<evidence type="ECO:0000256" key="1">
    <source>
        <dbReference type="ARBA" id="ARBA00004123"/>
    </source>
</evidence>
<evidence type="ECO:0000256" key="4">
    <source>
        <dbReference type="ARBA" id="ARBA00023242"/>
    </source>
</evidence>
<dbReference type="InterPro" id="IPR036390">
    <property type="entry name" value="WH_DNA-bd_sf"/>
</dbReference>
<dbReference type="PANTHER" id="PTHR12585">
    <property type="entry name" value="SCC1 / RAD21 FAMILY MEMBER"/>
    <property type="match status" value="1"/>
</dbReference>
<evidence type="ECO:0000259" key="6">
    <source>
        <dbReference type="Pfam" id="PF04824"/>
    </source>
</evidence>
<keyword evidence="8" id="KW-1185">Reference proteome</keyword>
<feature type="domain" description="Rad21/Rec8-like protein C-terminal eukaryotic" evidence="6">
    <location>
        <begin position="562"/>
        <end position="615"/>
    </location>
</feature>
<feature type="region of interest" description="Disordered" evidence="5">
    <location>
        <begin position="297"/>
        <end position="320"/>
    </location>
</feature>
<dbReference type="InterPro" id="IPR023093">
    <property type="entry name" value="ScpA-like_C"/>
</dbReference>
<dbReference type="GeneID" id="114493126"/>
<evidence type="ECO:0000313" key="8">
    <source>
        <dbReference type="Proteomes" id="UP000504628"/>
    </source>
</evidence>
<dbReference type="GO" id="GO:0007059">
    <property type="term" value="P:chromosome segregation"/>
    <property type="evidence" value="ECO:0007669"/>
    <property type="project" value="UniProtKB-KW"/>
</dbReference>
<dbReference type="InterPro" id="IPR006909">
    <property type="entry name" value="Rad21/Rec8_C_eu"/>
</dbReference>
<dbReference type="GO" id="GO:0006302">
    <property type="term" value="P:double-strand break repair"/>
    <property type="evidence" value="ECO:0007669"/>
    <property type="project" value="TreeGrafter"/>
</dbReference>
<keyword evidence="3" id="KW-0159">Chromosome partition</keyword>
<dbReference type="Gene3D" id="1.10.10.580">
    <property type="entry name" value="Structural maintenance of chromosome 1. Chain E"/>
    <property type="match status" value="1"/>
</dbReference>
<comment type="subcellular location">
    <subcellularLocation>
        <location evidence="1">Nucleus</location>
    </subcellularLocation>
</comment>
<proteinExistence type="inferred from homology"/>
<dbReference type="GO" id="GO:0003682">
    <property type="term" value="F:chromatin binding"/>
    <property type="evidence" value="ECO:0007669"/>
    <property type="project" value="TreeGrafter"/>
</dbReference>
<evidence type="ECO:0000256" key="3">
    <source>
        <dbReference type="ARBA" id="ARBA00022829"/>
    </source>
</evidence>